<dbReference type="RefSeq" id="XP_007802722.1">
    <property type="nucleotide sequence ID" value="XM_007804531.1"/>
</dbReference>
<reference evidence="4" key="1">
    <citation type="journal article" date="2014" name="BMC Genomics">
        <title>Genome characteristics reveal the impact of lichenization on lichen-forming fungus Endocarpon pusillum Hedwig (Verrucariales, Ascomycota).</title>
        <authorList>
            <person name="Wang Y.-Y."/>
            <person name="Liu B."/>
            <person name="Zhang X.-Y."/>
            <person name="Zhou Q.-M."/>
            <person name="Zhang T."/>
            <person name="Li H."/>
            <person name="Yu Y.-F."/>
            <person name="Zhang X.-L."/>
            <person name="Hao X.-Y."/>
            <person name="Wang M."/>
            <person name="Wang L."/>
            <person name="Wei J.-C."/>
        </authorList>
    </citation>
    <scope>NUCLEOTIDE SEQUENCE [LARGE SCALE GENOMIC DNA]</scope>
    <source>
        <strain evidence="4">Z07020 / HMAS-L-300199</strain>
    </source>
</reference>
<organism evidence="3 4">
    <name type="scientific">Endocarpon pusillum (strain Z07020 / HMAS-L-300199)</name>
    <name type="common">Lichen-forming fungus</name>
    <dbReference type="NCBI Taxonomy" id="1263415"/>
    <lineage>
        <taxon>Eukaryota</taxon>
        <taxon>Fungi</taxon>
        <taxon>Dikarya</taxon>
        <taxon>Ascomycota</taxon>
        <taxon>Pezizomycotina</taxon>
        <taxon>Eurotiomycetes</taxon>
        <taxon>Chaetothyriomycetidae</taxon>
        <taxon>Verrucariales</taxon>
        <taxon>Verrucariaceae</taxon>
        <taxon>Endocarpon</taxon>
    </lineage>
</organism>
<feature type="transmembrane region" description="Helical" evidence="2">
    <location>
        <begin position="34"/>
        <end position="54"/>
    </location>
</feature>
<keyword evidence="4" id="KW-1185">Reference proteome</keyword>
<dbReference type="OrthoDB" id="2830640at2759"/>
<evidence type="ECO:0000313" key="4">
    <source>
        <dbReference type="Proteomes" id="UP000019373"/>
    </source>
</evidence>
<dbReference type="Proteomes" id="UP000019373">
    <property type="component" value="Unassembled WGS sequence"/>
</dbReference>
<dbReference type="EMBL" id="KE721204">
    <property type="protein sequence ID" value="ERF71513.1"/>
    <property type="molecule type" value="Genomic_DNA"/>
</dbReference>
<dbReference type="AlphaFoldDB" id="U1GHB4"/>
<proteinExistence type="predicted"/>
<gene>
    <name evidence="3" type="ORF">EPUS_00502</name>
</gene>
<evidence type="ECO:0000256" key="2">
    <source>
        <dbReference type="SAM" id="Phobius"/>
    </source>
</evidence>
<dbReference type="Gene3D" id="1.20.58.340">
    <property type="entry name" value="Magnesium transport protein CorA, transmembrane region"/>
    <property type="match status" value="1"/>
</dbReference>
<evidence type="ECO:0000313" key="3">
    <source>
        <dbReference type="EMBL" id="ERF71513.1"/>
    </source>
</evidence>
<name>U1GHB4_ENDPU</name>
<feature type="region of interest" description="Disordered" evidence="1">
    <location>
        <begin position="74"/>
        <end position="93"/>
    </location>
</feature>
<evidence type="ECO:0000256" key="1">
    <source>
        <dbReference type="SAM" id="MobiDB-lite"/>
    </source>
</evidence>
<keyword evidence="2" id="KW-0812">Transmembrane</keyword>
<accession>U1GHB4</accession>
<sequence length="93" mass="10586">MIFLPSAAIATIFSMSSSFDKSHQNELLVSSEFWIFWSVAIPLTAVVLVIYALWAQRAGVRAWLAEKRRKRYLKQQKRLGSDKKPMGKGSRQG</sequence>
<dbReference type="GeneID" id="19235563"/>
<protein>
    <submittedName>
        <fullName evidence="3">Uncharacterized protein</fullName>
    </submittedName>
</protein>
<keyword evidence="2" id="KW-0472">Membrane</keyword>
<keyword evidence="2" id="KW-1133">Transmembrane helix</keyword>
<dbReference type="HOGENOM" id="CLU_2399680_0_0_1"/>